<proteinExistence type="predicted"/>
<evidence type="ECO:0000313" key="9">
    <source>
        <dbReference type="Proteomes" id="UP001201873"/>
    </source>
</evidence>
<accession>A0ABT0K1I7</accession>
<dbReference type="Pfam" id="PF07291">
    <property type="entry name" value="MauE"/>
    <property type="match status" value="1"/>
</dbReference>
<dbReference type="InterPro" id="IPR009908">
    <property type="entry name" value="Methylamine_util_MauE"/>
</dbReference>
<comment type="subcellular location">
    <subcellularLocation>
        <location evidence="1">Membrane</location>
        <topology evidence="1">Multi-pass membrane protein</topology>
    </subcellularLocation>
</comment>
<reference evidence="8 9" key="1">
    <citation type="submission" date="2022-04" db="EMBL/GenBank/DDBJ databases">
        <title>Genome diversity in the genus Frankia.</title>
        <authorList>
            <person name="Carlos-Shanley C."/>
            <person name="Hahn D."/>
        </authorList>
    </citation>
    <scope>NUCLEOTIDE SEQUENCE [LARGE SCALE GENOMIC DNA]</scope>
    <source>
        <strain evidence="8 9">Ag45/Mut15</strain>
    </source>
</reference>
<name>A0ABT0K1I7_9ACTN</name>
<evidence type="ECO:0000256" key="1">
    <source>
        <dbReference type="ARBA" id="ARBA00004141"/>
    </source>
</evidence>
<dbReference type="Proteomes" id="UP001201873">
    <property type="component" value="Unassembled WGS sequence"/>
</dbReference>
<evidence type="ECO:0000313" key="8">
    <source>
        <dbReference type="EMBL" id="MCK9877643.1"/>
    </source>
</evidence>
<feature type="compositionally biased region" description="Basic and acidic residues" evidence="5">
    <location>
        <begin position="209"/>
        <end position="224"/>
    </location>
</feature>
<evidence type="ECO:0000256" key="5">
    <source>
        <dbReference type="SAM" id="MobiDB-lite"/>
    </source>
</evidence>
<keyword evidence="9" id="KW-1185">Reference proteome</keyword>
<evidence type="ECO:0000259" key="7">
    <source>
        <dbReference type="Pfam" id="PF07291"/>
    </source>
</evidence>
<gene>
    <name evidence="8" type="ORF">MXD59_17995</name>
</gene>
<comment type="caution">
    <text evidence="8">The sequence shown here is derived from an EMBL/GenBank/DDBJ whole genome shotgun (WGS) entry which is preliminary data.</text>
</comment>
<feature type="transmembrane region" description="Helical" evidence="6">
    <location>
        <begin position="59"/>
        <end position="80"/>
    </location>
</feature>
<evidence type="ECO:0000256" key="6">
    <source>
        <dbReference type="SAM" id="Phobius"/>
    </source>
</evidence>
<evidence type="ECO:0000256" key="3">
    <source>
        <dbReference type="ARBA" id="ARBA00022989"/>
    </source>
</evidence>
<evidence type="ECO:0000256" key="4">
    <source>
        <dbReference type="ARBA" id="ARBA00023136"/>
    </source>
</evidence>
<keyword evidence="3 6" id="KW-1133">Transmembrane helix</keyword>
<dbReference type="RefSeq" id="WP_248825859.1">
    <property type="nucleotide sequence ID" value="NZ_JALKFT010000019.1"/>
</dbReference>
<organism evidence="8 9">
    <name type="scientific">Frankia umida</name>
    <dbReference type="NCBI Taxonomy" id="573489"/>
    <lineage>
        <taxon>Bacteria</taxon>
        <taxon>Bacillati</taxon>
        <taxon>Actinomycetota</taxon>
        <taxon>Actinomycetes</taxon>
        <taxon>Frankiales</taxon>
        <taxon>Frankiaceae</taxon>
        <taxon>Frankia</taxon>
    </lineage>
</organism>
<feature type="transmembrane region" description="Helical" evidence="6">
    <location>
        <begin position="21"/>
        <end position="39"/>
    </location>
</feature>
<keyword evidence="4 6" id="KW-0472">Membrane</keyword>
<feature type="domain" description="Methylamine utilisation protein MauE" evidence="7">
    <location>
        <begin position="18"/>
        <end position="150"/>
    </location>
</feature>
<dbReference type="EMBL" id="JALKFT010000019">
    <property type="protein sequence ID" value="MCK9877643.1"/>
    <property type="molecule type" value="Genomic_DNA"/>
</dbReference>
<dbReference type="InterPro" id="IPR051907">
    <property type="entry name" value="DoxX-like_oxidoreductase"/>
</dbReference>
<evidence type="ECO:0000256" key="2">
    <source>
        <dbReference type="ARBA" id="ARBA00022692"/>
    </source>
</evidence>
<feature type="region of interest" description="Disordered" evidence="5">
    <location>
        <begin position="169"/>
        <end position="224"/>
    </location>
</feature>
<sequence length="224" mass="23742">MFTIAHRLRAPSQPASRVVSTALRLVLGAVWLAAGLLKINDPDGMLRSVRAFRILPESLVQPVAYGVPFLEIALGVLLVLGLAVRVSAVVSALMFATYIAAIASAAARGLRIDCGCFSSGGDLGADAPTHYTSELVRDSLLLLVALVLVWRPTGYLAVDRLLDRPVDLDTSHDPNQDESALDDPSLDDPRLGEASPDEAGSGDGVTSTADHRRSDVDGFESLKK</sequence>
<keyword evidence="2 6" id="KW-0812">Transmembrane</keyword>
<protein>
    <submittedName>
        <fullName evidence="8">DoxX family membrane protein</fullName>
    </submittedName>
</protein>
<dbReference type="PANTHER" id="PTHR33452:SF1">
    <property type="entry name" value="INNER MEMBRANE PROTEIN YPHA-RELATED"/>
    <property type="match status" value="1"/>
</dbReference>
<dbReference type="PANTHER" id="PTHR33452">
    <property type="entry name" value="OXIDOREDUCTASE CATD-RELATED"/>
    <property type="match status" value="1"/>
</dbReference>
<feature type="transmembrane region" description="Helical" evidence="6">
    <location>
        <begin position="87"/>
        <end position="107"/>
    </location>
</feature>